<accession>A0ABR5BUB4</accession>
<proteinExistence type="predicted"/>
<evidence type="ECO:0000313" key="2">
    <source>
        <dbReference type="EMBL" id="KIR79231.1"/>
    </source>
</evidence>
<evidence type="ECO:0000313" key="3">
    <source>
        <dbReference type="Proteomes" id="UP000054272"/>
    </source>
</evidence>
<reference evidence="2 3" key="1">
    <citation type="submission" date="2015-01" db="EMBL/GenBank/DDBJ databases">
        <title>The Genome Sequence of Cryptococcus gattii EJB2.</title>
        <authorList>
            <consortium name="The Broad Institute Genomics Platform"/>
            <person name="Cuomo C."/>
            <person name="Litvintseva A."/>
            <person name="Chen Y."/>
            <person name="Heitman J."/>
            <person name="Sun S."/>
            <person name="Springer D."/>
            <person name="Dromer F."/>
            <person name="Young S."/>
            <person name="Zeng Q."/>
            <person name="Gargeya S."/>
            <person name="Abouelleil A."/>
            <person name="Alvarado L."/>
            <person name="Chapman S.B."/>
            <person name="Gainer-Dewar J."/>
            <person name="Goldberg J."/>
            <person name="Griggs A."/>
            <person name="Gujja S."/>
            <person name="Hansen M."/>
            <person name="Howarth C."/>
            <person name="Imamovic A."/>
            <person name="Larimer J."/>
            <person name="Murphy C."/>
            <person name="Naylor J."/>
            <person name="Pearson M."/>
            <person name="Priest M."/>
            <person name="Roberts A."/>
            <person name="Saif S."/>
            <person name="Shea T."/>
            <person name="Sykes S."/>
            <person name="Wortman J."/>
            <person name="Nusbaum C."/>
            <person name="Birren B."/>
        </authorList>
    </citation>
    <scope>NUCLEOTIDE SEQUENCE [LARGE SCALE GENOMIC DNA]</scope>
    <source>
        <strain evidence="2 3">EJB2</strain>
    </source>
</reference>
<feature type="compositionally biased region" description="Basic and acidic residues" evidence="1">
    <location>
        <begin position="91"/>
        <end position="105"/>
    </location>
</feature>
<name>A0ABR5BUB4_9TREE</name>
<feature type="region of interest" description="Disordered" evidence="1">
    <location>
        <begin position="91"/>
        <end position="110"/>
    </location>
</feature>
<gene>
    <name evidence="2" type="ORF">I306_03650</name>
</gene>
<protein>
    <submittedName>
        <fullName evidence="2">Uncharacterized protein</fullName>
    </submittedName>
</protein>
<evidence type="ECO:0000256" key="1">
    <source>
        <dbReference type="SAM" id="MobiDB-lite"/>
    </source>
</evidence>
<dbReference type="Proteomes" id="UP000054272">
    <property type="component" value="Unassembled WGS sequence"/>
</dbReference>
<dbReference type="EMBL" id="KN848686">
    <property type="protein sequence ID" value="KIR79231.1"/>
    <property type="molecule type" value="Genomic_DNA"/>
</dbReference>
<organism evidence="2 3">
    <name type="scientific">Cryptococcus gattii EJB2</name>
    <dbReference type="NCBI Taxonomy" id="1296103"/>
    <lineage>
        <taxon>Eukaryota</taxon>
        <taxon>Fungi</taxon>
        <taxon>Dikarya</taxon>
        <taxon>Basidiomycota</taxon>
        <taxon>Agaricomycotina</taxon>
        <taxon>Tremellomycetes</taxon>
        <taxon>Tremellales</taxon>
        <taxon>Cryptococcaceae</taxon>
        <taxon>Cryptococcus</taxon>
        <taxon>Cryptococcus gattii species complex</taxon>
    </lineage>
</organism>
<keyword evidence="3" id="KW-1185">Reference proteome</keyword>
<sequence>MAIGVLSLKLSYVFCPLPSCHLLLIPSLPYPDHLLAFSDQFKKAAANKHHFLGTWRAEDFLYATSIRIHRIKQPPEGEEVVERLGWEKEAHAGEQERGVKEDNMRAGENSPRIASDTAAWLVAGVTNSQVRDATRRSPLVALDIEQNTPQPNLLRSRFILRHQQQAT</sequence>